<feature type="region of interest" description="Disordered" evidence="2">
    <location>
        <begin position="198"/>
        <end position="223"/>
    </location>
</feature>
<feature type="compositionally biased region" description="Basic and acidic residues" evidence="2">
    <location>
        <begin position="205"/>
        <end position="223"/>
    </location>
</feature>
<dbReference type="Gene3D" id="3.30.1360.120">
    <property type="entry name" value="Probable tRNA modification gtpase trme, domain 1"/>
    <property type="match status" value="1"/>
</dbReference>
<evidence type="ECO:0000256" key="1">
    <source>
        <dbReference type="ARBA" id="ARBA00022946"/>
    </source>
</evidence>
<evidence type="ECO:0000313" key="4">
    <source>
        <dbReference type="Proteomes" id="UP000815325"/>
    </source>
</evidence>
<dbReference type="Proteomes" id="UP000815325">
    <property type="component" value="Unassembled WGS sequence"/>
</dbReference>
<evidence type="ECO:0000256" key="2">
    <source>
        <dbReference type="SAM" id="MobiDB-lite"/>
    </source>
</evidence>
<proteinExistence type="predicted"/>
<dbReference type="InterPro" id="IPR027266">
    <property type="entry name" value="TrmE/GcvT-like"/>
</dbReference>
<gene>
    <name evidence="3" type="ORF">DUNSADRAFT_17597</name>
</gene>
<dbReference type="EMBL" id="MU070302">
    <property type="protein sequence ID" value="KAF5828447.1"/>
    <property type="molecule type" value="Genomic_DNA"/>
</dbReference>
<protein>
    <recommendedName>
        <fullName evidence="5">Aminomethyltransferase</fullName>
    </recommendedName>
</protein>
<organism evidence="3 4">
    <name type="scientific">Dunaliella salina</name>
    <name type="common">Green alga</name>
    <name type="synonym">Protococcus salinus</name>
    <dbReference type="NCBI Taxonomy" id="3046"/>
    <lineage>
        <taxon>Eukaryota</taxon>
        <taxon>Viridiplantae</taxon>
        <taxon>Chlorophyta</taxon>
        <taxon>core chlorophytes</taxon>
        <taxon>Chlorophyceae</taxon>
        <taxon>CS clade</taxon>
        <taxon>Chlamydomonadales</taxon>
        <taxon>Dunaliellaceae</taxon>
        <taxon>Dunaliella</taxon>
    </lineage>
</organism>
<dbReference type="SUPFAM" id="SSF101790">
    <property type="entry name" value="Aminomethyltransferase beta-barrel domain"/>
    <property type="match status" value="1"/>
</dbReference>
<dbReference type="InterPro" id="IPR017703">
    <property type="entry name" value="YgfZ/GCV_T_CS"/>
</dbReference>
<sequence length="247" mass="27115">MSQVFVTASARTLDIGTVLINQSNTLVITSPETKQQLLERFDKYIFPADKVQGCVLMGQDEWDCARILAGRPAVGAELTEDFNPLEAGLCKAVSVDKGCYIGQETLSKVTNLNAVKQQLWGFELEGPVEAGSSLTDQDGARLGRITSVTTTPDGRNFALGYIRCKSSGKQVDVEGKEVKVADIAARVVPIRYASRMVVTDDPSEEQQKQQKAEDERKSAEEAKAERLRQMQERLAAYQQQVQAAKGQ</sequence>
<evidence type="ECO:0008006" key="5">
    <source>
        <dbReference type="Google" id="ProtNLM"/>
    </source>
</evidence>
<name>A0ABQ7G1F9_DUNSA</name>
<evidence type="ECO:0000313" key="3">
    <source>
        <dbReference type="EMBL" id="KAF5828447.1"/>
    </source>
</evidence>
<dbReference type="InterPro" id="IPR029043">
    <property type="entry name" value="GcvT/YgfZ_C"/>
</dbReference>
<dbReference type="PANTHER" id="PTHR43757">
    <property type="entry name" value="AMINOMETHYLTRANSFERASE"/>
    <property type="match status" value="1"/>
</dbReference>
<dbReference type="NCBIfam" id="TIGR03317">
    <property type="entry name" value="ygfZ_signature"/>
    <property type="match status" value="1"/>
</dbReference>
<reference evidence="3" key="1">
    <citation type="submission" date="2017-08" db="EMBL/GenBank/DDBJ databases">
        <authorList>
            <person name="Polle J.E."/>
            <person name="Barry K."/>
            <person name="Cushman J."/>
            <person name="Schmutz J."/>
            <person name="Tran D."/>
            <person name="Hathwaick L.T."/>
            <person name="Yim W.C."/>
            <person name="Jenkins J."/>
            <person name="Mckie-Krisberg Z.M."/>
            <person name="Prochnik S."/>
            <person name="Lindquist E."/>
            <person name="Dockter R.B."/>
            <person name="Adam C."/>
            <person name="Molina H."/>
            <person name="Bunkerborg J."/>
            <person name="Jin E."/>
            <person name="Buchheim M."/>
            <person name="Magnuson J."/>
        </authorList>
    </citation>
    <scope>NUCLEOTIDE SEQUENCE</scope>
    <source>
        <strain evidence="3">CCAP 19/18</strain>
    </source>
</reference>
<accession>A0ABQ7G1F9</accession>
<dbReference type="PANTHER" id="PTHR43757:SF14">
    <property type="entry name" value="GLYCINE CLEAVAGE T-PROTEIN FAMILY"/>
    <property type="match status" value="1"/>
</dbReference>
<comment type="caution">
    <text evidence="3">The sequence shown here is derived from an EMBL/GenBank/DDBJ whole genome shotgun (WGS) entry which is preliminary data.</text>
</comment>
<keyword evidence="4" id="KW-1185">Reference proteome</keyword>
<dbReference type="InterPro" id="IPR028896">
    <property type="entry name" value="GcvT/YgfZ/DmdA"/>
</dbReference>
<keyword evidence="1" id="KW-0809">Transit peptide</keyword>
<dbReference type="SUPFAM" id="SSF103025">
    <property type="entry name" value="Folate-binding domain"/>
    <property type="match status" value="1"/>
</dbReference>